<evidence type="ECO:0000256" key="1">
    <source>
        <dbReference type="SAM" id="MobiDB-lite"/>
    </source>
</evidence>
<organism evidence="2 3">
    <name type="scientific">Eumeta variegata</name>
    <name type="common">Bagworm moth</name>
    <name type="synonym">Eumeta japonica</name>
    <dbReference type="NCBI Taxonomy" id="151549"/>
    <lineage>
        <taxon>Eukaryota</taxon>
        <taxon>Metazoa</taxon>
        <taxon>Ecdysozoa</taxon>
        <taxon>Arthropoda</taxon>
        <taxon>Hexapoda</taxon>
        <taxon>Insecta</taxon>
        <taxon>Pterygota</taxon>
        <taxon>Neoptera</taxon>
        <taxon>Endopterygota</taxon>
        <taxon>Lepidoptera</taxon>
        <taxon>Glossata</taxon>
        <taxon>Ditrysia</taxon>
        <taxon>Tineoidea</taxon>
        <taxon>Psychidae</taxon>
        <taxon>Oiketicinae</taxon>
        <taxon>Eumeta</taxon>
    </lineage>
</organism>
<proteinExistence type="predicted"/>
<protein>
    <submittedName>
        <fullName evidence="2">Uncharacterized protein</fullName>
    </submittedName>
</protein>
<feature type="region of interest" description="Disordered" evidence="1">
    <location>
        <begin position="59"/>
        <end position="82"/>
    </location>
</feature>
<evidence type="ECO:0000313" key="2">
    <source>
        <dbReference type="EMBL" id="GBP93147.1"/>
    </source>
</evidence>
<keyword evidence="3" id="KW-1185">Reference proteome</keyword>
<name>A0A4C2A2K7_EUMVA</name>
<dbReference type="Proteomes" id="UP000299102">
    <property type="component" value="Unassembled WGS sequence"/>
</dbReference>
<comment type="caution">
    <text evidence="2">The sequence shown here is derived from an EMBL/GenBank/DDBJ whole genome shotgun (WGS) entry which is preliminary data.</text>
</comment>
<accession>A0A4C2A2K7</accession>
<gene>
    <name evidence="2" type="ORF">EVAR_64405_1</name>
</gene>
<dbReference type="EMBL" id="BGZK01002343">
    <property type="protein sequence ID" value="GBP93147.1"/>
    <property type="molecule type" value="Genomic_DNA"/>
</dbReference>
<reference evidence="2 3" key="1">
    <citation type="journal article" date="2019" name="Commun. Biol.">
        <title>The bagworm genome reveals a unique fibroin gene that provides high tensile strength.</title>
        <authorList>
            <person name="Kono N."/>
            <person name="Nakamura H."/>
            <person name="Ohtoshi R."/>
            <person name="Tomita M."/>
            <person name="Numata K."/>
            <person name="Arakawa K."/>
        </authorList>
    </citation>
    <scope>NUCLEOTIDE SEQUENCE [LARGE SCALE GENOMIC DNA]</scope>
</reference>
<evidence type="ECO:0000313" key="3">
    <source>
        <dbReference type="Proteomes" id="UP000299102"/>
    </source>
</evidence>
<dbReference type="AlphaFoldDB" id="A0A4C2A2K7"/>
<sequence length="82" mass="9222">MSERRLLLDPHRSFGGIHTIVIVQYFPKGITDEDFSDDDIYTTLAKNIPPVVIPETDEKCEYSPEDNVPLSAIQGRSSREAS</sequence>